<dbReference type="GO" id="GO:0004888">
    <property type="term" value="F:transmembrane signaling receptor activity"/>
    <property type="evidence" value="ECO:0007669"/>
    <property type="project" value="InterPro"/>
</dbReference>
<feature type="signal peptide" evidence="11">
    <location>
        <begin position="1"/>
        <end position="22"/>
    </location>
</feature>
<dbReference type="InterPro" id="IPR038050">
    <property type="entry name" value="Neuro_actylchol_rec"/>
</dbReference>
<keyword evidence="14" id="KW-1185">Reference proteome</keyword>
<keyword evidence="3 11" id="KW-0813">Transport</keyword>
<comment type="similarity">
    <text evidence="11">Belongs to the ligand-gated ion channel (TC 1.A.9) family.</text>
</comment>
<evidence type="ECO:0000256" key="5">
    <source>
        <dbReference type="ARBA" id="ARBA00022692"/>
    </source>
</evidence>
<keyword evidence="10 11" id="KW-0407">Ion channel</keyword>
<dbReference type="InterPro" id="IPR006028">
    <property type="entry name" value="GABAA/Glycine_rcpt"/>
</dbReference>
<keyword evidence="9 11" id="KW-0472">Membrane</keyword>
<name>A0A226DIG8_FOLCA</name>
<dbReference type="GO" id="GO:0005886">
    <property type="term" value="C:plasma membrane"/>
    <property type="evidence" value="ECO:0007669"/>
    <property type="project" value="UniProtKB-SubCell"/>
</dbReference>
<evidence type="ECO:0000259" key="12">
    <source>
        <dbReference type="Pfam" id="PF02931"/>
    </source>
</evidence>
<evidence type="ECO:0000256" key="6">
    <source>
        <dbReference type="ARBA" id="ARBA00022729"/>
    </source>
</evidence>
<dbReference type="Gene3D" id="2.70.170.10">
    <property type="entry name" value="Neurotransmitter-gated ion-channel ligand-binding domain"/>
    <property type="match status" value="1"/>
</dbReference>
<dbReference type="PROSITE" id="PS00236">
    <property type="entry name" value="NEUROTR_ION_CHANNEL"/>
    <property type="match status" value="1"/>
</dbReference>
<dbReference type="SUPFAM" id="SSF63712">
    <property type="entry name" value="Nicotinic receptor ligand binding domain-like"/>
    <property type="match status" value="1"/>
</dbReference>
<comment type="caution">
    <text evidence="13">The sequence shown here is derived from an EMBL/GenBank/DDBJ whole genome shotgun (WGS) entry which is preliminary data.</text>
</comment>
<dbReference type="InterPro" id="IPR018000">
    <property type="entry name" value="Neurotransmitter_ion_chnl_CS"/>
</dbReference>
<evidence type="ECO:0000313" key="13">
    <source>
        <dbReference type="EMBL" id="OXA44487.1"/>
    </source>
</evidence>
<evidence type="ECO:0000256" key="9">
    <source>
        <dbReference type="ARBA" id="ARBA00023136"/>
    </source>
</evidence>
<keyword evidence="7 11" id="KW-1133">Transmembrane helix</keyword>
<keyword evidence="6 11" id="KW-0732">Signal</keyword>
<evidence type="ECO:0000256" key="1">
    <source>
        <dbReference type="ARBA" id="ARBA00004141"/>
    </source>
</evidence>
<dbReference type="InterPro" id="IPR006202">
    <property type="entry name" value="Neur_chan_lig-bd"/>
</dbReference>
<dbReference type="STRING" id="158441.A0A226DIG8"/>
<evidence type="ECO:0000256" key="2">
    <source>
        <dbReference type="ARBA" id="ARBA00004236"/>
    </source>
</evidence>
<dbReference type="CDD" id="cd18993">
    <property type="entry name" value="LGIC_ECD_GluCl"/>
    <property type="match status" value="1"/>
</dbReference>
<accession>A0A226DIG8</accession>
<proteinExistence type="inferred from homology"/>
<keyword evidence="4" id="KW-1003">Cell membrane</keyword>
<evidence type="ECO:0000256" key="3">
    <source>
        <dbReference type="ARBA" id="ARBA00022448"/>
    </source>
</evidence>
<dbReference type="GO" id="GO:0005230">
    <property type="term" value="F:extracellular ligand-gated monoatomic ion channel activity"/>
    <property type="evidence" value="ECO:0007669"/>
    <property type="project" value="InterPro"/>
</dbReference>
<dbReference type="Pfam" id="PF02931">
    <property type="entry name" value="Neur_chan_LBD"/>
    <property type="match status" value="1"/>
</dbReference>
<organism evidence="13 14">
    <name type="scientific">Folsomia candida</name>
    <name type="common">Springtail</name>
    <dbReference type="NCBI Taxonomy" id="158441"/>
    <lineage>
        <taxon>Eukaryota</taxon>
        <taxon>Metazoa</taxon>
        <taxon>Ecdysozoa</taxon>
        <taxon>Arthropoda</taxon>
        <taxon>Hexapoda</taxon>
        <taxon>Collembola</taxon>
        <taxon>Entomobryomorpha</taxon>
        <taxon>Isotomoidea</taxon>
        <taxon>Isotomidae</taxon>
        <taxon>Proisotominae</taxon>
        <taxon>Folsomia</taxon>
    </lineage>
</organism>
<protein>
    <submittedName>
        <fullName evidence="13">Glutamate-gated chloride channel</fullName>
    </submittedName>
</protein>
<gene>
    <name evidence="13" type="ORF">Fcan01_20868</name>
</gene>
<evidence type="ECO:0000256" key="4">
    <source>
        <dbReference type="ARBA" id="ARBA00022475"/>
    </source>
</evidence>
<keyword evidence="8 11" id="KW-0406">Ion transport</keyword>
<dbReference type="OMA" id="VYIPCIM"/>
<comment type="subcellular location">
    <subcellularLocation>
        <location evidence="2">Cell membrane</location>
    </subcellularLocation>
    <subcellularLocation>
        <location evidence="1">Membrane</location>
        <topology evidence="1">Multi-pass membrane protein</topology>
    </subcellularLocation>
</comment>
<dbReference type="Gene3D" id="1.20.58.390">
    <property type="entry name" value="Neurotransmitter-gated ion-channel transmembrane domain"/>
    <property type="match status" value="1"/>
</dbReference>
<dbReference type="PANTHER" id="PTHR18945">
    <property type="entry name" value="NEUROTRANSMITTER GATED ION CHANNEL"/>
    <property type="match status" value="1"/>
</dbReference>
<dbReference type="EMBL" id="LNIX01000019">
    <property type="protein sequence ID" value="OXA44487.1"/>
    <property type="molecule type" value="Genomic_DNA"/>
</dbReference>
<dbReference type="OrthoDB" id="442503at2759"/>
<dbReference type="InterPro" id="IPR006201">
    <property type="entry name" value="Neur_channel"/>
</dbReference>
<keyword evidence="5 11" id="KW-0812">Transmembrane</keyword>
<feature type="transmembrane region" description="Helical" evidence="11">
    <location>
        <begin position="248"/>
        <end position="265"/>
    </location>
</feature>
<dbReference type="Proteomes" id="UP000198287">
    <property type="component" value="Unassembled WGS sequence"/>
</dbReference>
<evidence type="ECO:0000256" key="10">
    <source>
        <dbReference type="ARBA" id="ARBA00023303"/>
    </source>
</evidence>
<dbReference type="PRINTS" id="PR00252">
    <property type="entry name" value="NRIONCHANNEL"/>
</dbReference>
<feature type="chain" id="PRO_5022265957" evidence="11">
    <location>
        <begin position="23"/>
        <end position="404"/>
    </location>
</feature>
<evidence type="ECO:0000256" key="8">
    <source>
        <dbReference type="ARBA" id="ARBA00023065"/>
    </source>
</evidence>
<feature type="transmembrane region" description="Helical" evidence="11">
    <location>
        <begin position="306"/>
        <end position="330"/>
    </location>
</feature>
<evidence type="ECO:0000256" key="7">
    <source>
        <dbReference type="ARBA" id="ARBA00022989"/>
    </source>
</evidence>
<sequence length="404" mass="46269">MFLANFASILLLASALLTSTTAVSFSSQENKDIVEKLLEDYNGNIRPDGENGTSSPTIVVINMYVRSISEFDDVKMSYKTQLTFRTQWLDPRLKFDSTDERRYVTLIPTTTGNKLWRPDLFFSNELQFTSHDGLLPNEYYRVFPNGEVLHSTRISVKWSCPMTLRLYPFDQQTCSMRMASYGYTTDDIIFKWKARDPIQVTSELHLRGFSLEKFTTDYCDSTTNTGTYSCLRVDFLFQRDFSSWCHHLFLPMIMSLLLIWVSTWITPSYTGATLVRALLLGGSSLYCKVTLWSFRPMPQISYTTALDVWDMCCTTFILLAIVEFVVVLVLRSGGKGDDDFSGSPGSRRIDIVMRIIYPIAIVACVCIYFATVPPKTEDDAEVEMEEEVPEMVEQNTVNTMKFQF</sequence>
<dbReference type="AlphaFoldDB" id="A0A226DIG8"/>
<dbReference type="InterPro" id="IPR036719">
    <property type="entry name" value="Neuro-gated_channel_TM_sf"/>
</dbReference>
<dbReference type="SUPFAM" id="SSF90112">
    <property type="entry name" value="Neurotransmitter-gated ion-channel transmembrane pore"/>
    <property type="match status" value="1"/>
</dbReference>
<evidence type="ECO:0000256" key="11">
    <source>
        <dbReference type="RuleBase" id="RU000687"/>
    </source>
</evidence>
<feature type="domain" description="Neurotransmitter-gated ion-channel ligand-binding" evidence="12">
    <location>
        <begin position="31"/>
        <end position="239"/>
    </location>
</feature>
<evidence type="ECO:0000313" key="14">
    <source>
        <dbReference type="Proteomes" id="UP000198287"/>
    </source>
</evidence>
<reference evidence="13 14" key="1">
    <citation type="submission" date="2015-12" db="EMBL/GenBank/DDBJ databases">
        <title>The genome of Folsomia candida.</title>
        <authorList>
            <person name="Faddeeva A."/>
            <person name="Derks M.F."/>
            <person name="Anvar Y."/>
            <person name="Smit S."/>
            <person name="Van Straalen N."/>
            <person name="Roelofs D."/>
        </authorList>
    </citation>
    <scope>NUCLEOTIDE SEQUENCE [LARGE SCALE GENOMIC DNA]</scope>
    <source>
        <strain evidence="13 14">VU population</strain>
        <tissue evidence="13">Whole body</tissue>
    </source>
</reference>
<dbReference type="InterPro" id="IPR036734">
    <property type="entry name" value="Neur_chan_lig-bd_sf"/>
</dbReference>
<feature type="transmembrane region" description="Helical" evidence="11">
    <location>
        <begin position="351"/>
        <end position="370"/>
    </location>
</feature>
<comment type="caution">
    <text evidence="11">Lacks conserved residue(s) required for the propagation of feature annotation.</text>
</comment>
<dbReference type="PRINTS" id="PR00253">
    <property type="entry name" value="GABAARECEPTR"/>
</dbReference>